<reference evidence="1 2" key="1">
    <citation type="journal article" date="2019" name="Nat. Microbiol.">
        <title>Wide diversity of methane and short-chain alkane metabolisms in uncultured archaea.</title>
        <authorList>
            <person name="Borrel G."/>
            <person name="Adam P.S."/>
            <person name="McKay L.J."/>
            <person name="Chen L.X."/>
            <person name="Sierra-Garcia I.N."/>
            <person name="Sieber C.M."/>
            <person name="Letourneur Q."/>
            <person name="Ghozlane A."/>
            <person name="Andersen G.L."/>
            <person name="Li W.J."/>
            <person name="Hallam S.J."/>
            <person name="Muyzer G."/>
            <person name="de Oliveira V.M."/>
            <person name="Inskeep W.P."/>
            <person name="Banfield J.F."/>
            <person name="Gribaldo S."/>
        </authorList>
    </citation>
    <scope>NUCLEOTIDE SEQUENCE [LARGE SCALE GENOMIC DNA]</scope>
    <source>
        <strain evidence="1">NM1a</strain>
    </source>
</reference>
<sequence>MKDYGIPVTIENILELEKAMEKGLISNIDELYTVSKLIFVKKIEDIDNFDRAFSWYFFGLDLPKIEDISDLYRLLENKPFKEWLDAEIKKGDLKLEDIRWNISPEELFKRFIETMMRQTEEHHGGDRWVGTDGTSPFGHSGRSYRGIRVYGESERMSAIKTIGERRYIDYSADSGLKSENIRQALGFLKNMVPKGPKDEIDLDETVYQTAKNGGEIEFVFKSELRDDINVVILIDNGGYSMTPYARIVSLIFSKMKDRFKDLSTYYFRNCIYGDLFIDPQRIKKYPTEKLLAKKPDTRIIIIGDASMAPEELFLSQGSIEYGVDDSKPGYYWLERISKRFRYCVWLNPIRKSRWESYGCRTFQEIRKIFHMEDLTLGGIKGMVEFLKGES</sequence>
<dbReference type="EMBL" id="RXIF01000006">
    <property type="protein sequence ID" value="RZN64576.1"/>
    <property type="molecule type" value="Genomic_DNA"/>
</dbReference>
<evidence type="ECO:0000313" key="2">
    <source>
        <dbReference type="Proteomes" id="UP000317158"/>
    </source>
</evidence>
<comment type="caution">
    <text evidence="1">The sequence shown here is derived from an EMBL/GenBank/DDBJ whole genome shotgun (WGS) entry which is preliminary data.</text>
</comment>
<organism evidence="1 2">
    <name type="scientific">Methanoliparum thermophilum</name>
    <dbReference type="NCBI Taxonomy" id="2491083"/>
    <lineage>
        <taxon>Archaea</taxon>
        <taxon>Methanobacteriati</taxon>
        <taxon>Methanobacteriota</taxon>
        <taxon>Candidatus Methanoliparia</taxon>
        <taxon>Candidatus Methanoliparales</taxon>
        <taxon>Candidatus Methanoliparaceae</taxon>
        <taxon>Candidatus Methanoliparum</taxon>
    </lineage>
</organism>
<evidence type="ECO:0008006" key="3">
    <source>
        <dbReference type="Google" id="ProtNLM"/>
    </source>
</evidence>
<proteinExistence type="predicted"/>
<protein>
    <recommendedName>
        <fullName evidence="3">VWA domain-containing protein</fullName>
    </recommendedName>
</protein>
<gene>
    <name evidence="1" type="ORF">EF806_04360</name>
</gene>
<name>A0A520KS04_METT2</name>
<dbReference type="PANTHER" id="PTHR39338:SF7">
    <property type="entry name" value="BLL6692 PROTEIN"/>
    <property type="match status" value="1"/>
</dbReference>
<accession>A0A520KS04</accession>
<evidence type="ECO:0000313" key="1">
    <source>
        <dbReference type="EMBL" id="RZN64576.1"/>
    </source>
</evidence>
<dbReference type="AlphaFoldDB" id="A0A520KS04"/>
<dbReference type="PANTHER" id="PTHR39338">
    <property type="entry name" value="BLL5662 PROTEIN-RELATED"/>
    <property type="match status" value="1"/>
</dbReference>
<dbReference type="Proteomes" id="UP000317158">
    <property type="component" value="Unassembled WGS sequence"/>
</dbReference>